<keyword evidence="4" id="KW-0238">DNA-binding</keyword>
<evidence type="ECO:0000259" key="8">
    <source>
        <dbReference type="SMART" id="SM00906"/>
    </source>
</evidence>
<feature type="region of interest" description="Disordered" evidence="7">
    <location>
        <begin position="953"/>
        <end position="991"/>
    </location>
</feature>
<keyword evidence="6" id="KW-0539">Nucleus</keyword>
<feature type="domain" description="Xylanolytic transcriptional activator regulatory" evidence="8">
    <location>
        <begin position="361"/>
        <end position="437"/>
    </location>
</feature>
<name>A0AAD5T2Q4_9FUNG</name>
<sequence length="991" mass="108845">MESILTSLLRGAGVVKEEQTEQTADGSRDSAENSSDDEDNDNDLDNQPFKRARILEVSEHDNNGQDESPAVPSANRSHLDQPDIAHLINALNSSTNPDSMKATLDLINQLQFASNSSKNINKNSAVKVPVVQIKPEKGFRGIALSLQRKMRRAICGKDGNSPQSEFSSSASYNSPTSSSLVGTSGRIHSTVVEDLASDAILFFGATSTTTSSAWRQSPRFSGGIMNISLSFEANPPSLKVTEGDYSPPCSLELVLHLVGMYFKHVHPYFPMIHKPRFFQQFKEKRTDHFNLLLHSMCALMSQQCRDLTAWGISNPIELHMAFFERARVLLGHQFDWPHINNVQALLLLCIVGQGTNINATSYHYIGIAHRLAVELGMHRNLDNLRHPSLDPELLESMRTTWFCLYVLDRYTSVVEGRPMAISDQDWDTPFPVSKNPDIEMLRYHVGLCEILGRIANFVNRPSRPGSNSVNTTFAYRNNLNVKVEDPKQVMAEISSHLTAWHTSLPNGLQHRPDANSNWSFHHHIHAMYHTARVLLHRLDGGKFDQSCSKNAVEISRVLECLPSSSDVEQNTSEKGKLPALANSEFVFVVPLIVYSALTCNTLFLDLALVNKSEDVGGNINGTGGKKRKYGHQKPNNSYFSYSGEASAEISVFATKQLRKSLVAFDRLKTTSLFANYYGQLIMEVLKNDGIVLPVEDDCDDSEFSPSPDEPAIAAGTTQSLFNIFSSSMNPSSSANSSSFLGGGFPSFGSGFSVAAAAAGVGSGGGTSSDPRNSIVEESIATRLANSVKAIGDNWNEFLHLSPKMQNSHMFQPQNSSTSGPSEQQQHQQQSMSMQSSLMNAASNMSFPNLGMSNLAIPNLPRPNLPNLPNLPNIPNPITALREFSHGFLNYGMNSTLVVPSVGVGESRRDQNQTVFNGNESVSTPSQYFDIFSDLMNNPFDAASWPDVSLSSFGRRMPGFGSSSNELPEPVAGNEQEDEDLAETEEEEEGED</sequence>
<keyword evidence="5" id="KW-0804">Transcription</keyword>
<feature type="region of interest" description="Disordered" evidence="7">
    <location>
        <begin position="58"/>
        <end position="77"/>
    </location>
</feature>
<dbReference type="Proteomes" id="UP001211907">
    <property type="component" value="Unassembled WGS sequence"/>
</dbReference>
<feature type="compositionally biased region" description="Acidic residues" evidence="7">
    <location>
        <begin position="34"/>
        <end position="44"/>
    </location>
</feature>
<accession>A0AAD5T2Q4</accession>
<keyword evidence="1" id="KW-0479">Metal-binding</keyword>
<reference evidence="9" key="1">
    <citation type="submission" date="2020-05" db="EMBL/GenBank/DDBJ databases">
        <title>Phylogenomic resolution of chytrid fungi.</title>
        <authorList>
            <person name="Stajich J.E."/>
            <person name="Amses K."/>
            <person name="Simmons R."/>
            <person name="Seto K."/>
            <person name="Myers J."/>
            <person name="Bonds A."/>
            <person name="Quandt C.A."/>
            <person name="Barry K."/>
            <person name="Liu P."/>
            <person name="Grigoriev I."/>
            <person name="Longcore J.E."/>
            <person name="James T.Y."/>
        </authorList>
    </citation>
    <scope>NUCLEOTIDE SEQUENCE</scope>
    <source>
        <strain evidence="9">JEL0513</strain>
    </source>
</reference>
<evidence type="ECO:0000256" key="1">
    <source>
        <dbReference type="ARBA" id="ARBA00022723"/>
    </source>
</evidence>
<dbReference type="SMART" id="SM00906">
    <property type="entry name" value="Fungal_trans"/>
    <property type="match status" value="1"/>
</dbReference>
<dbReference type="AlphaFoldDB" id="A0AAD5T2Q4"/>
<gene>
    <name evidence="9" type="ORF">HK100_011067</name>
</gene>
<dbReference type="PANTHER" id="PTHR31313:SF81">
    <property type="entry name" value="TY1 ENHANCER ACTIVATOR"/>
    <property type="match status" value="1"/>
</dbReference>
<dbReference type="GO" id="GO:0006351">
    <property type="term" value="P:DNA-templated transcription"/>
    <property type="evidence" value="ECO:0007669"/>
    <property type="project" value="InterPro"/>
</dbReference>
<dbReference type="InterPro" id="IPR051615">
    <property type="entry name" value="Transcr_Regulatory_Elem"/>
</dbReference>
<feature type="region of interest" description="Disordered" evidence="7">
    <location>
        <begin position="807"/>
        <end position="835"/>
    </location>
</feature>
<dbReference type="Pfam" id="PF04082">
    <property type="entry name" value="Fungal_trans"/>
    <property type="match status" value="1"/>
</dbReference>
<evidence type="ECO:0000256" key="7">
    <source>
        <dbReference type="SAM" id="MobiDB-lite"/>
    </source>
</evidence>
<evidence type="ECO:0000313" key="9">
    <source>
        <dbReference type="EMBL" id="KAJ3124892.1"/>
    </source>
</evidence>
<dbReference type="EMBL" id="JADGJH010000643">
    <property type="protein sequence ID" value="KAJ3124892.1"/>
    <property type="molecule type" value="Genomic_DNA"/>
</dbReference>
<keyword evidence="2" id="KW-0862">Zinc</keyword>
<evidence type="ECO:0000256" key="5">
    <source>
        <dbReference type="ARBA" id="ARBA00023163"/>
    </source>
</evidence>
<feature type="region of interest" description="Disordered" evidence="7">
    <location>
        <begin position="155"/>
        <end position="175"/>
    </location>
</feature>
<protein>
    <recommendedName>
        <fullName evidence="8">Xylanolytic transcriptional activator regulatory domain-containing protein</fullName>
    </recommendedName>
</protein>
<feature type="compositionally biased region" description="Polar residues" evidence="7">
    <location>
        <begin position="807"/>
        <end position="820"/>
    </location>
</feature>
<feature type="region of interest" description="Disordered" evidence="7">
    <location>
        <begin position="1"/>
        <end position="50"/>
    </location>
</feature>
<organism evidence="9 10">
    <name type="scientific">Physocladia obscura</name>
    <dbReference type="NCBI Taxonomy" id="109957"/>
    <lineage>
        <taxon>Eukaryota</taxon>
        <taxon>Fungi</taxon>
        <taxon>Fungi incertae sedis</taxon>
        <taxon>Chytridiomycota</taxon>
        <taxon>Chytridiomycota incertae sedis</taxon>
        <taxon>Chytridiomycetes</taxon>
        <taxon>Chytridiales</taxon>
        <taxon>Chytriomycetaceae</taxon>
        <taxon>Physocladia</taxon>
    </lineage>
</organism>
<keyword evidence="10" id="KW-1185">Reference proteome</keyword>
<evidence type="ECO:0000256" key="3">
    <source>
        <dbReference type="ARBA" id="ARBA00023015"/>
    </source>
</evidence>
<evidence type="ECO:0000256" key="2">
    <source>
        <dbReference type="ARBA" id="ARBA00022833"/>
    </source>
</evidence>
<dbReference type="GO" id="GO:0008270">
    <property type="term" value="F:zinc ion binding"/>
    <property type="evidence" value="ECO:0007669"/>
    <property type="project" value="InterPro"/>
</dbReference>
<evidence type="ECO:0000256" key="6">
    <source>
        <dbReference type="ARBA" id="ARBA00023242"/>
    </source>
</evidence>
<feature type="compositionally biased region" description="Acidic residues" evidence="7">
    <location>
        <begin position="974"/>
        <end position="991"/>
    </location>
</feature>
<dbReference type="GO" id="GO:0003677">
    <property type="term" value="F:DNA binding"/>
    <property type="evidence" value="ECO:0007669"/>
    <property type="project" value="UniProtKB-KW"/>
</dbReference>
<proteinExistence type="predicted"/>
<evidence type="ECO:0000256" key="4">
    <source>
        <dbReference type="ARBA" id="ARBA00023125"/>
    </source>
</evidence>
<dbReference type="InterPro" id="IPR007219">
    <property type="entry name" value="XnlR_reg_dom"/>
</dbReference>
<feature type="compositionally biased region" description="Low complexity" evidence="7">
    <location>
        <begin position="821"/>
        <end position="835"/>
    </location>
</feature>
<keyword evidence="3" id="KW-0805">Transcription regulation</keyword>
<comment type="caution">
    <text evidence="9">The sequence shown here is derived from an EMBL/GenBank/DDBJ whole genome shotgun (WGS) entry which is preliminary data.</text>
</comment>
<dbReference type="CDD" id="cd12148">
    <property type="entry name" value="fungal_TF_MHR"/>
    <property type="match status" value="1"/>
</dbReference>
<evidence type="ECO:0000313" key="10">
    <source>
        <dbReference type="Proteomes" id="UP001211907"/>
    </source>
</evidence>
<dbReference type="PANTHER" id="PTHR31313">
    <property type="entry name" value="TY1 ENHANCER ACTIVATOR"/>
    <property type="match status" value="1"/>
</dbReference>